<dbReference type="OrthoDB" id="5600252at2759"/>
<organism evidence="2 3">
    <name type="scientific">Dictyocaulus viviparus</name>
    <name type="common">Bovine lungworm</name>
    <dbReference type="NCBI Taxonomy" id="29172"/>
    <lineage>
        <taxon>Eukaryota</taxon>
        <taxon>Metazoa</taxon>
        <taxon>Ecdysozoa</taxon>
        <taxon>Nematoda</taxon>
        <taxon>Chromadorea</taxon>
        <taxon>Rhabditida</taxon>
        <taxon>Rhabditina</taxon>
        <taxon>Rhabditomorpha</taxon>
        <taxon>Strongyloidea</taxon>
        <taxon>Metastrongylidae</taxon>
        <taxon>Dictyocaulus</taxon>
    </lineage>
</organism>
<reference evidence="3" key="2">
    <citation type="journal article" date="2016" name="Sci. Rep.">
        <title>Dictyocaulus viviparus genome, variome and transcriptome elucidate lungworm biology and support future intervention.</title>
        <authorList>
            <person name="McNulty S.N."/>
            <person name="Strube C."/>
            <person name="Rosa B.A."/>
            <person name="Martin J.C."/>
            <person name="Tyagi R."/>
            <person name="Choi Y.J."/>
            <person name="Wang Q."/>
            <person name="Hallsworth Pepin K."/>
            <person name="Zhang X."/>
            <person name="Ozersky P."/>
            <person name="Wilson R.K."/>
            <person name="Sternberg P.W."/>
            <person name="Gasser R.B."/>
            <person name="Mitreva M."/>
        </authorList>
    </citation>
    <scope>NUCLEOTIDE SEQUENCE [LARGE SCALE GENOMIC DNA]</scope>
    <source>
        <strain evidence="3">HannoverDv2000</strain>
    </source>
</reference>
<accession>A0A0D8XVC5</accession>
<feature type="compositionally biased region" description="Basic and acidic residues" evidence="1">
    <location>
        <begin position="162"/>
        <end position="190"/>
    </location>
</feature>
<feature type="region of interest" description="Disordered" evidence="1">
    <location>
        <begin position="78"/>
        <end position="120"/>
    </location>
</feature>
<dbReference type="Proteomes" id="UP000053766">
    <property type="component" value="Unassembled WGS sequence"/>
</dbReference>
<feature type="region of interest" description="Disordered" evidence="1">
    <location>
        <begin position="149"/>
        <end position="248"/>
    </location>
</feature>
<name>A0A0D8XVC5_DICVI</name>
<feature type="compositionally biased region" description="Basic and acidic residues" evidence="1">
    <location>
        <begin position="93"/>
        <end position="114"/>
    </location>
</feature>
<evidence type="ECO:0000313" key="3">
    <source>
        <dbReference type="Proteomes" id="UP000053766"/>
    </source>
</evidence>
<feature type="compositionally biased region" description="Basic and acidic residues" evidence="1">
    <location>
        <begin position="1"/>
        <end position="20"/>
    </location>
</feature>
<sequence>MERPQDFRERERGRSGRDETIVCLSSHQPKQRIQNYNARGRDFCQNDREWNRGEQYLGSEQLTWQQREMERNDNYRQRQGTRDYNYRQQRQCSRYDDDREELVPEDPRVDRNDGDSWSDVPMYHHDQFDYPHKPNRHCHRPCTQSAYRGRSRGYFSNRQVKYGRDDNRRDVQEDDRADRESSDNKEHSDANTRNNSHVFYRPGGKIYDSGKSMDSDRDKHSERSLVFYNSNKTHFSDRRRRGSNSNYN</sequence>
<feature type="region of interest" description="Disordered" evidence="1">
    <location>
        <begin position="1"/>
        <end position="29"/>
    </location>
</feature>
<protein>
    <submittedName>
        <fullName evidence="2">Uncharacterized protein</fullName>
    </submittedName>
</protein>
<evidence type="ECO:0000256" key="1">
    <source>
        <dbReference type="SAM" id="MobiDB-lite"/>
    </source>
</evidence>
<gene>
    <name evidence="2" type="ORF">DICVIV_05280</name>
</gene>
<dbReference type="EMBL" id="KN716262">
    <property type="protein sequence ID" value="KJH48593.1"/>
    <property type="molecule type" value="Genomic_DNA"/>
</dbReference>
<proteinExistence type="predicted"/>
<feature type="compositionally biased region" description="Basic and acidic residues" evidence="1">
    <location>
        <begin position="211"/>
        <end position="223"/>
    </location>
</feature>
<keyword evidence="3" id="KW-1185">Reference proteome</keyword>
<dbReference type="STRING" id="29172.A0A0D8XVC5"/>
<dbReference type="AlphaFoldDB" id="A0A0D8XVC5"/>
<evidence type="ECO:0000313" key="2">
    <source>
        <dbReference type="EMBL" id="KJH48593.1"/>
    </source>
</evidence>
<reference evidence="2 3" key="1">
    <citation type="submission" date="2013-11" db="EMBL/GenBank/DDBJ databases">
        <title>Draft genome of the bovine lungworm Dictyocaulus viviparus.</title>
        <authorList>
            <person name="Mitreva M."/>
        </authorList>
    </citation>
    <scope>NUCLEOTIDE SEQUENCE [LARGE SCALE GENOMIC DNA]</scope>
    <source>
        <strain evidence="2 3">HannoverDv2000</strain>
    </source>
</reference>